<dbReference type="GO" id="GO:0030246">
    <property type="term" value="F:carbohydrate binding"/>
    <property type="evidence" value="ECO:0007669"/>
    <property type="project" value="InterPro"/>
</dbReference>
<dbReference type="Proteomes" id="UP000320623">
    <property type="component" value="Unassembled WGS sequence"/>
</dbReference>
<evidence type="ECO:0008006" key="3">
    <source>
        <dbReference type="Google" id="ProtNLM"/>
    </source>
</evidence>
<dbReference type="EMBL" id="FAOO01000003">
    <property type="protein sequence ID" value="CUU02866.1"/>
    <property type="molecule type" value="Genomic_DNA"/>
</dbReference>
<protein>
    <recommendedName>
        <fullName evidence="3">Fibronectin type-III domain-containing protein</fullName>
    </recommendedName>
</protein>
<reference evidence="2" key="1">
    <citation type="submission" date="2015-11" db="EMBL/GenBank/DDBJ databases">
        <authorList>
            <person name="Varghese N."/>
        </authorList>
    </citation>
    <scope>NUCLEOTIDE SEQUENCE [LARGE SCALE GENOMIC DNA]</scope>
</reference>
<dbReference type="InterPro" id="IPR008965">
    <property type="entry name" value="CBM2/CBM3_carb-bd_dom_sf"/>
</dbReference>
<organism evidence="1 2">
    <name type="scientific">Candidatus Thermokryptus mobilis</name>
    <dbReference type="NCBI Taxonomy" id="1643428"/>
    <lineage>
        <taxon>Bacteria</taxon>
        <taxon>Pseudomonadati</taxon>
        <taxon>Candidatus Kryptoniota</taxon>
        <taxon>Candidatus Thermokryptus</taxon>
    </lineage>
</organism>
<proteinExistence type="predicted"/>
<evidence type="ECO:0000313" key="1">
    <source>
        <dbReference type="EMBL" id="CUU02866.1"/>
    </source>
</evidence>
<name>A0A0S4MV42_9BACT</name>
<dbReference type="CDD" id="cd08547">
    <property type="entry name" value="Type_II_cohesin"/>
    <property type="match status" value="1"/>
</dbReference>
<dbReference type="RefSeq" id="WP_140944398.1">
    <property type="nucleotide sequence ID" value="NZ_FAOO01000003.1"/>
</dbReference>
<keyword evidence="2" id="KW-1185">Reference proteome</keyword>
<evidence type="ECO:0000313" key="2">
    <source>
        <dbReference type="Proteomes" id="UP000320623"/>
    </source>
</evidence>
<dbReference type="Gene3D" id="2.60.40.680">
    <property type="match status" value="1"/>
</dbReference>
<dbReference type="STRING" id="1643428.GCA_001442855_00592"/>
<gene>
    <name evidence="1" type="ORF">JGI1_00607</name>
</gene>
<dbReference type="SUPFAM" id="SSF49384">
    <property type="entry name" value="Carbohydrate-binding domain"/>
    <property type="match status" value="1"/>
</dbReference>
<dbReference type="OrthoDB" id="9812152at2"/>
<dbReference type="AlphaFoldDB" id="A0A0S4MV42"/>
<sequence length="253" mass="29019">MKIKFVIFLVFFSLSSCVRNLDNPVDPESSAYEPPSVTILQPEEGDTLTTNAVLVLWEGNNPRANEFRYRLIDYSNWTEWVTYNSVLFDYLDDVSYRFEIEVRYKSQSDIKKFVRNFSVDAIKGPTLKFYKLRNVVGIDSQFTVGVWVEDVSQLKRSKFKIDFDSVKLSLLSVDRGAYPSERGVEQTIAFNPSTREINTEFSRGISGSGEIIKLKFRGRDKGVSYLEMNGIEITDENGEIINPQAERALVEIK</sequence>
<accession>A0A0S4MV42</accession>
<dbReference type="PROSITE" id="PS51257">
    <property type="entry name" value="PROKAR_LIPOPROTEIN"/>
    <property type="match status" value="1"/>
</dbReference>